<evidence type="ECO:0000256" key="1">
    <source>
        <dbReference type="SAM" id="MobiDB-lite"/>
    </source>
</evidence>
<dbReference type="RefSeq" id="WP_150447082.1">
    <property type="nucleotide sequence ID" value="NZ_VYSA01000001.1"/>
</dbReference>
<feature type="compositionally biased region" description="Acidic residues" evidence="1">
    <location>
        <begin position="1"/>
        <end position="10"/>
    </location>
</feature>
<reference evidence="3" key="1">
    <citation type="submission" date="2019-09" db="EMBL/GenBank/DDBJ databases">
        <title>Mumia zhuanghuii sp. nov. isolated from the intestinal contents of plateau pika (Ochotona curzoniae) in the Qinghai-Tibet plateau of China.</title>
        <authorList>
            <person name="Tian Z."/>
        </authorList>
    </citation>
    <scope>NUCLEOTIDE SEQUENCE [LARGE SCALE GENOMIC DNA]</scope>
    <source>
        <strain evidence="3">JCM 30598</strain>
    </source>
</reference>
<dbReference type="OrthoDB" id="5083945at2"/>
<evidence type="ECO:0000313" key="2">
    <source>
        <dbReference type="EMBL" id="KAA9110279.1"/>
    </source>
</evidence>
<dbReference type="AlphaFoldDB" id="A0A5J5J498"/>
<evidence type="ECO:0000313" key="3">
    <source>
        <dbReference type="Proteomes" id="UP000325827"/>
    </source>
</evidence>
<accession>A0A5J5J498</accession>
<feature type="compositionally biased region" description="Basic and acidic residues" evidence="1">
    <location>
        <begin position="11"/>
        <end position="20"/>
    </location>
</feature>
<comment type="caution">
    <text evidence="2">The sequence shown here is derived from an EMBL/GenBank/DDBJ whole genome shotgun (WGS) entry which is preliminary data.</text>
</comment>
<proteinExistence type="predicted"/>
<protein>
    <submittedName>
        <fullName evidence="2">Uncharacterized protein</fullName>
    </submittedName>
</protein>
<dbReference type="EMBL" id="VYSA01000001">
    <property type="protein sequence ID" value="KAA9110279.1"/>
    <property type="molecule type" value="Genomic_DNA"/>
</dbReference>
<feature type="region of interest" description="Disordered" evidence="1">
    <location>
        <begin position="1"/>
        <end position="88"/>
    </location>
</feature>
<sequence>MPASEDDDRELMDLRRKVYGPDEEGAVTDADLRRLRELEDAERSDAADRPTLQPSPATADPPEPGPGGDPEAGEPPASTHPHPGQPVGGLSRVGWLAVAAGAAATLALGVWAGSAWGGSAWAGASAPRTLPEFDTVQTDEDMVPARFLVGDQRVDPATVRFIAVIDGHFIAVARPADYDGVCILGFGSGRGAGSPDSVTCSDSASPSGSDGPIALTIDEGLEIAIGETNTEGDRVRLSESVTAYRR</sequence>
<feature type="region of interest" description="Disordered" evidence="1">
    <location>
        <begin position="191"/>
        <end position="212"/>
    </location>
</feature>
<organism evidence="2 3">
    <name type="scientific">Microbacterium rhizomatis</name>
    <dbReference type="NCBI Taxonomy" id="1631477"/>
    <lineage>
        <taxon>Bacteria</taxon>
        <taxon>Bacillati</taxon>
        <taxon>Actinomycetota</taxon>
        <taxon>Actinomycetes</taxon>
        <taxon>Micrococcales</taxon>
        <taxon>Microbacteriaceae</taxon>
        <taxon>Microbacterium</taxon>
    </lineage>
</organism>
<name>A0A5J5J498_9MICO</name>
<dbReference type="Proteomes" id="UP000325827">
    <property type="component" value="Unassembled WGS sequence"/>
</dbReference>
<feature type="compositionally biased region" description="Low complexity" evidence="1">
    <location>
        <begin position="201"/>
        <end position="212"/>
    </location>
</feature>
<feature type="compositionally biased region" description="Basic and acidic residues" evidence="1">
    <location>
        <begin position="30"/>
        <end position="48"/>
    </location>
</feature>
<gene>
    <name evidence="2" type="ORF">F6B43_00835</name>
</gene>
<keyword evidence="3" id="KW-1185">Reference proteome</keyword>